<reference evidence="2 3" key="1">
    <citation type="journal article" date="2018" name="Elife">
        <title>Firefly genomes illuminate parallel origins of bioluminescence in beetles.</title>
        <authorList>
            <person name="Fallon T.R."/>
            <person name="Lower S.E."/>
            <person name="Chang C.H."/>
            <person name="Bessho-Uehara M."/>
            <person name="Martin G.J."/>
            <person name="Bewick A.J."/>
            <person name="Behringer M."/>
            <person name="Debat H.J."/>
            <person name="Wong I."/>
            <person name="Day J.C."/>
            <person name="Suvorov A."/>
            <person name="Silva C.J."/>
            <person name="Stanger-Hall K.F."/>
            <person name="Hall D.W."/>
            <person name="Schmitz R.J."/>
            <person name="Nelson D.R."/>
            <person name="Lewis S.M."/>
            <person name="Shigenobu S."/>
            <person name="Bybee S.M."/>
            <person name="Larracuente A.M."/>
            <person name="Oba Y."/>
            <person name="Weng J.K."/>
        </authorList>
    </citation>
    <scope>NUCLEOTIDE SEQUENCE [LARGE SCALE GENOMIC DNA]</scope>
    <source>
        <strain evidence="2">1611_PpyrPB1</strain>
        <tissue evidence="2">Whole body</tissue>
    </source>
</reference>
<comment type="caution">
    <text evidence="2">The sequence shown here is derived from an EMBL/GenBank/DDBJ whole genome shotgun (WGS) entry which is preliminary data.</text>
</comment>
<dbReference type="Proteomes" id="UP000327044">
    <property type="component" value="Unassembled WGS sequence"/>
</dbReference>
<accession>A0A5N4AEU1</accession>
<gene>
    <name evidence="2" type="ORF">PPYR_09911</name>
</gene>
<evidence type="ECO:0000313" key="2">
    <source>
        <dbReference type="EMBL" id="KAB0795850.1"/>
    </source>
</evidence>
<keyword evidence="3" id="KW-1185">Reference proteome</keyword>
<dbReference type="EMBL" id="VVIM01000007">
    <property type="protein sequence ID" value="KAB0795850.1"/>
    <property type="molecule type" value="Genomic_DNA"/>
</dbReference>
<sequence length="199" mass="20160">MVKHVFGFFLAIAVVSQTMAQFFGGGGFLPSGGIGGMGGYKYGPAWGSLSSSYDGRRLGPVDLGGGAHFKLPNDGFAGARASIQPGVGGTSSLYGKVNIFDTPTHRLDVQGHHDRFLNRDLKPVGPAINEIGANYKHVGGATAHIGASKVGGGPIQGSLGASVPLVSTPQGGINLGVQGVAGQGMKPQGQIGVVGEFKF</sequence>
<evidence type="ECO:0008006" key="4">
    <source>
        <dbReference type="Google" id="ProtNLM"/>
    </source>
</evidence>
<dbReference type="InParanoid" id="A0A5N4AEU1"/>
<name>A0A5N4AEU1_PHOPY</name>
<feature type="chain" id="PRO_5024436671" description="Attacin C-terminal domain-containing protein" evidence="1">
    <location>
        <begin position="21"/>
        <end position="199"/>
    </location>
</feature>
<feature type="signal peptide" evidence="1">
    <location>
        <begin position="1"/>
        <end position="20"/>
    </location>
</feature>
<organism evidence="2 3">
    <name type="scientific">Photinus pyralis</name>
    <name type="common">Common eastern firefly</name>
    <name type="synonym">Lampyris pyralis</name>
    <dbReference type="NCBI Taxonomy" id="7054"/>
    <lineage>
        <taxon>Eukaryota</taxon>
        <taxon>Metazoa</taxon>
        <taxon>Ecdysozoa</taxon>
        <taxon>Arthropoda</taxon>
        <taxon>Hexapoda</taxon>
        <taxon>Insecta</taxon>
        <taxon>Pterygota</taxon>
        <taxon>Neoptera</taxon>
        <taxon>Endopterygota</taxon>
        <taxon>Coleoptera</taxon>
        <taxon>Polyphaga</taxon>
        <taxon>Elateriformia</taxon>
        <taxon>Elateroidea</taxon>
        <taxon>Lampyridae</taxon>
        <taxon>Lampyrinae</taxon>
        <taxon>Photinus</taxon>
    </lineage>
</organism>
<evidence type="ECO:0000313" key="3">
    <source>
        <dbReference type="Proteomes" id="UP000327044"/>
    </source>
</evidence>
<keyword evidence="1" id="KW-0732">Signal</keyword>
<proteinExistence type="predicted"/>
<evidence type="ECO:0000256" key="1">
    <source>
        <dbReference type="SAM" id="SignalP"/>
    </source>
</evidence>
<protein>
    <recommendedName>
        <fullName evidence="4">Attacin C-terminal domain-containing protein</fullName>
    </recommendedName>
</protein>
<dbReference type="AlphaFoldDB" id="A0A5N4AEU1"/>